<dbReference type="STRING" id="1410661.GCA_000702205_01082"/>
<evidence type="ECO:0000313" key="2">
    <source>
        <dbReference type="Proteomes" id="UP000236726"/>
    </source>
</evidence>
<dbReference type="PANTHER" id="PTHR21485">
    <property type="entry name" value="HAD SUPERFAMILY MEMBERS CMAS AND KDSC"/>
    <property type="match status" value="1"/>
</dbReference>
<protein>
    <submittedName>
        <fullName evidence="1">CMP-N,N'-diacetyllegionaminic acid synthase</fullName>
    </submittedName>
</protein>
<evidence type="ECO:0000313" key="1">
    <source>
        <dbReference type="EMBL" id="SEF54288.1"/>
    </source>
</evidence>
<dbReference type="Pfam" id="PF02348">
    <property type="entry name" value="CTP_transf_3"/>
    <property type="match status" value="1"/>
</dbReference>
<gene>
    <name evidence="1" type="ORF">SAMN05216537_103145</name>
</gene>
<dbReference type="AlphaFoldDB" id="A0A1H5SWJ4"/>
<dbReference type="Gene3D" id="3.90.550.10">
    <property type="entry name" value="Spore Coat Polysaccharide Biosynthesis Protein SpsA, Chain A"/>
    <property type="match status" value="1"/>
</dbReference>
<dbReference type="EMBL" id="FNUL01000003">
    <property type="protein sequence ID" value="SEF54288.1"/>
    <property type="molecule type" value="Genomic_DNA"/>
</dbReference>
<dbReference type="InterPro" id="IPR050793">
    <property type="entry name" value="CMP-NeuNAc_synthase"/>
</dbReference>
<dbReference type="RefSeq" id="WP_103952341.1">
    <property type="nucleotide sequence ID" value="NZ_FNUL01000003.1"/>
</dbReference>
<dbReference type="InterPro" id="IPR003329">
    <property type="entry name" value="Cytidylyl_trans"/>
</dbReference>
<dbReference type="GO" id="GO:0008781">
    <property type="term" value="F:N-acylneuraminate cytidylyltransferase activity"/>
    <property type="evidence" value="ECO:0007669"/>
    <property type="project" value="TreeGrafter"/>
</dbReference>
<dbReference type="Proteomes" id="UP000236726">
    <property type="component" value="Unassembled WGS sequence"/>
</dbReference>
<dbReference type="CDD" id="cd02513">
    <property type="entry name" value="CMP-NeuAc_Synthase"/>
    <property type="match status" value="1"/>
</dbReference>
<keyword evidence="2" id="KW-1185">Reference proteome</keyword>
<accession>A0A1H5SWJ4</accession>
<reference evidence="1 2" key="1">
    <citation type="submission" date="2016-10" db="EMBL/GenBank/DDBJ databases">
        <authorList>
            <person name="de Groot N.N."/>
        </authorList>
    </citation>
    <scope>NUCLEOTIDE SEQUENCE [LARGE SCALE GENOMIC DNA]</scope>
    <source>
        <strain evidence="1 2">D15d</strain>
    </source>
</reference>
<proteinExistence type="predicted"/>
<organism evidence="1 2">
    <name type="scientific">Lachnospira multipara</name>
    <dbReference type="NCBI Taxonomy" id="28051"/>
    <lineage>
        <taxon>Bacteria</taxon>
        <taxon>Bacillati</taxon>
        <taxon>Bacillota</taxon>
        <taxon>Clostridia</taxon>
        <taxon>Lachnospirales</taxon>
        <taxon>Lachnospiraceae</taxon>
        <taxon>Lachnospira</taxon>
    </lineage>
</organism>
<name>A0A1H5SWJ4_9FIRM</name>
<dbReference type="SUPFAM" id="SSF53448">
    <property type="entry name" value="Nucleotide-diphospho-sugar transferases"/>
    <property type="match status" value="1"/>
</dbReference>
<dbReference type="InterPro" id="IPR029044">
    <property type="entry name" value="Nucleotide-diphossugar_trans"/>
</dbReference>
<dbReference type="PANTHER" id="PTHR21485:SF6">
    <property type="entry name" value="N-ACYLNEURAMINATE CYTIDYLYLTRANSFERASE-RELATED"/>
    <property type="match status" value="1"/>
</dbReference>
<sequence length="233" mass="25659">MINGKKVLALIPARGGSKGIPNKNILKINRKPLIAYTIHEALSCDYIDAVVVSTDSEAIAKVATKAGAEVPFMRPEELAGDKAKSIDSVLHAITMLKNMGREYDYVVLLQATSPLRNASDIAGALKTFVKNEEKGLASVSEVLESPILMRKFDEKGKLVNLIEGSSTMRRQDMPTFYKVNGAIYINKVEDLTKDTSLNDNEVGYIMDRTHSVDVDDYEDIAVVNYYLGTLGRK</sequence>